<dbReference type="PANTHER" id="PTHR42958">
    <property type="entry name" value="HYDROGENASE-2 LARGE CHAIN"/>
    <property type="match status" value="1"/>
</dbReference>
<dbReference type="RefSeq" id="WP_126999213.1">
    <property type="nucleotide sequence ID" value="NZ_CP173192.1"/>
</dbReference>
<dbReference type="InterPro" id="IPR029014">
    <property type="entry name" value="NiFe-Hase_large"/>
</dbReference>
<dbReference type="Pfam" id="PF00374">
    <property type="entry name" value="NiFeSe_Hases"/>
    <property type="match status" value="1"/>
</dbReference>
<sequence length="408" mass="41602">MTPATASAIEGVVSVRLLVADGAVRRAEVAVRRPAAAVARALAGRTPEEAVRLVPLLFSLCGTAQGLAAAMACEAALGLDASAHAPARALMLDAEAADSHGWQAAMAWPALLGERPAPQGLRALRAAVTALNEALYPGRDGLRPGGGALRPDPAGLADPVARIAAWIEAEIFAGPCPADHDALAAWAALGATAAARLTARLLDPRLAGQGAVGVEALAERRPSWFAERLAADPGFSARPHHDGAPAHTGSLARRADHPLVVSVAERHGFGLAALLAARLADMAALPRHMAEATGRVRPAVPAVAFLVSAAPGVGCGVVETARGRLAHWLRLGPDGRIADFRAVAPTEWNCAADGPLARGLAALPAGPDLAERARLLVALRDPCVACTVTLEEAGGAGPIPIREKESPA</sequence>
<proteinExistence type="predicted"/>
<evidence type="ECO:0000313" key="3">
    <source>
        <dbReference type="Proteomes" id="UP000280346"/>
    </source>
</evidence>
<dbReference type="Gene3D" id="1.10.645.10">
    <property type="entry name" value="Cytochrome-c3 Hydrogenase, chain B"/>
    <property type="match status" value="1"/>
</dbReference>
<dbReference type="EMBL" id="RZIJ01000011">
    <property type="protein sequence ID" value="RUQ69667.1"/>
    <property type="molecule type" value="Genomic_DNA"/>
</dbReference>
<comment type="cofactor">
    <cofactor evidence="1">
        <name>Ni(2+)</name>
        <dbReference type="ChEBI" id="CHEBI:49786"/>
    </cofactor>
</comment>
<evidence type="ECO:0000313" key="2">
    <source>
        <dbReference type="EMBL" id="RUQ69667.1"/>
    </source>
</evidence>
<dbReference type="PANTHER" id="PTHR42958:SF4">
    <property type="entry name" value="HYDROGENASE EXPRESSION_FORMATION PROTEIN HUPK"/>
    <property type="match status" value="1"/>
</dbReference>
<organism evidence="2 3">
    <name type="scientific">Azospirillum doebereinerae</name>
    <dbReference type="NCBI Taxonomy" id="92933"/>
    <lineage>
        <taxon>Bacteria</taxon>
        <taxon>Pseudomonadati</taxon>
        <taxon>Pseudomonadota</taxon>
        <taxon>Alphaproteobacteria</taxon>
        <taxon>Rhodospirillales</taxon>
        <taxon>Azospirillaceae</taxon>
        <taxon>Azospirillum</taxon>
    </lineage>
</organism>
<feature type="binding site" evidence="1">
    <location>
        <position position="383"/>
    </location>
    <ligand>
        <name>Ni(2+)</name>
        <dbReference type="ChEBI" id="CHEBI:49786"/>
    </ligand>
</feature>
<keyword evidence="3" id="KW-1185">Reference proteome</keyword>
<gene>
    <name evidence="2" type="ORF">EJ913_14950</name>
</gene>
<reference evidence="2 3" key="1">
    <citation type="submission" date="2018-12" db="EMBL/GenBank/DDBJ databases">
        <authorList>
            <person name="Yang Y."/>
        </authorList>
    </citation>
    <scope>NUCLEOTIDE SEQUENCE [LARGE SCALE GENOMIC DNA]</scope>
    <source>
        <strain evidence="2 3">GSF71</strain>
    </source>
</reference>
<dbReference type="InterPro" id="IPR050867">
    <property type="entry name" value="NiFe/NiFeSe_hydrgnase_LSU"/>
</dbReference>
<feature type="binding site" evidence="1">
    <location>
        <position position="386"/>
    </location>
    <ligand>
        <name>Fe cation</name>
        <dbReference type="ChEBI" id="CHEBI:24875"/>
    </ligand>
</feature>
<protein>
    <submittedName>
        <fullName evidence="2">Hydrogenase</fullName>
    </submittedName>
</protein>
<comment type="cofactor">
    <cofactor evidence="1">
        <name>Fe cation</name>
        <dbReference type="ChEBI" id="CHEBI:24875"/>
    </cofactor>
</comment>
<dbReference type="OrthoDB" id="9157196at2"/>
<dbReference type="GO" id="GO:0016151">
    <property type="term" value="F:nickel cation binding"/>
    <property type="evidence" value="ECO:0007669"/>
    <property type="project" value="InterPro"/>
</dbReference>
<dbReference type="Proteomes" id="UP000280346">
    <property type="component" value="Unassembled WGS sequence"/>
</dbReference>
<dbReference type="SUPFAM" id="SSF56762">
    <property type="entry name" value="HydB/Nqo4-like"/>
    <property type="match status" value="1"/>
</dbReference>
<name>A0A433J7J1_9PROT</name>
<accession>A0A433J7J1</accession>
<dbReference type="AlphaFoldDB" id="A0A433J7J1"/>
<keyword evidence="1" id="KW-0408">Iron</keyword>
<evidence type="ECO:0000256" key="1">
    <source>
        <dbReference type="PIRSR" id="PIRSR601501-1"/>
    </source>
</evidence>
<keyword evidence="1" id="KW-0533">Nickel</keyword>
<keyword evidence="1" id="KW-0479">Metal-binding</keyword>
<comment type="caution">
    <text evidence="2">The sequence shown here is derived from an EMBL/GenBank/DDBJ whole genome shotgun (WGS) entry which is preliminary data.</text>
</comment>
<dbReference type="InterPro" id="IPR001501">
    <property type="entry name" value="Ni-dep_hyd_lsu"/>
</dbReference>